<dbReference type="InterPro" id="IPR003439">
    <property type="entry name" value="ABC_transporter-like_ATP-bd"/>
</dbReference>
<feature type="transmembrane region" description="Helical" evidence="7">
    <location>
        <begin position="149"/>
        <end position="175"/>
    </location>
</feature>
<keyword evidence="4 10" id="KW-0067">ATP-binding</keyword>
<dbReference type="Gene3D" id="3.40.50.300">
    <property type="entry name" value="P-loop containing nucleotide triphosphate hydrolases"/>
    <property type="match status" value="1"/>
</dbReference>
<dbReference type="InterPro" id="IPR027417">
    <property type="entry name" value="P-loop_NTPase"/>
</dbReference>
<keyword evidence="3" id="KW-0547">Nucleotide-binding</keyword>
<dbReference type="Pfam" id="PF00005">
    <property type="entry name" value="ABC_tran"/>
    <property type="match status" value="1"/>
</dbReference>
<evidence type="ECO:0000313" key="10">
    <source>
        <dbReference type="EMBL" id="MDF0479990.1"/>
    </source>
</evidence>
<name>A0ABT5X1X1_9ENTE</name>
<comment type="subcellular location">
    <subcellularLocation>
        <location evidence="1">Cell membrane</location>
        <topology evidence="1">Multi-pass membrane protein</topology>
    </subcellularLocation>
</comment>
<dbReference type="SUPFAM" id="SSF90123">
    <property type="entry name" value="ABC transporter transmembrane region"/>
    <property type="match status" value="1"/>
</dbReference>
<evidence type="ECO:0000256" key="3">
    <source>
        <dbReference type="ARBA" id="ARBA00022741"/>
    </source>
</evidence>
<dbReference type="PANTHER" id="PTHR43394:SF1">
    <property type="entry name" value="ATP-BINDING CASSETTE SUB-FAMILY B MEMBER 10, MITOCHONDRIAL"/>
    <property type="match status" value="1"/>
</dbReference>
<evidence type="ECO:0000256" key="7">
    <source>
        <dbReference type="SAM" id="Phobius"/>
    </source>
</evidence>
<evidence type="ECO:0000256" key="2">
    <source>
        <dbReference type="ARBA" id="ARBA00022692"/>
    </source>
</evidence>
<feature type="domain" description="ABC transmembrane type-1" evidence="9">
    <location>
        <begin position="26"/>
        <end position="309"/>
    </location>
</feature>
<evidence type="ECO:0000259" key="8">
    <source>
        <dbReference type="PROSITE" id="PS50893"/>
    </source>
</evidence>
<protein>
    <submittedName>
        <fullName evidence="10">ABC transporter ATP-binding protein/permease</fullName>
    </submittedName>
</protein>
<dbReference type="Gene3D" id="1.20.1560.10">
    <property type="entry name" value="ABC transporter type 1, transmembrane domain"/>
    <property type="match status" value="1"/>
</dbReference>
<accession>A0ABT5X1X1</accession>
<dbReference type="InterPro" id="IPR011527">
    <property type="entry name" value="ABC1_TM_dom"/>
</dbReference>
<keyword evidence="11" id="KW-1185">Reference proteome</keyword>
<organism evidence="10 11">
    <name type="scientific">Vagococcus proximus</name>
    <dbReference type="NCBI Taxonomy" id="2991417"/>
    <lineage>
        <taxon>Bacteria</taxon>
        <taxon>Bacillati</taxon>
        <taxon>Bacillota</taxon>
        <taxon>Bacilli</taxon>
        <taxon>Lactobacillales</taxon>
        <taxon>Enterococcaceae</taxon>
        <taxon>Vagococcus</taxon>
    </lineage>
</organism>
<evidence type="ECO:0000256" key="5">
    <source>
        <dbReference type="ARBA" id="ARBA00022989"/>
    </source>
</evidence>
<evidence type="ECO:0000256" key="6">
    <source>
        <dbReference type="ARBA" id="ARBA00023136"/>
    </source>
</evidence>
<dbReference type="SUPFAM" id="SSF52540">
    <property type="entry name" value="P-loop containing nucleoside triphosphate hydrolases"/>
    <property type="match status" value="1"/>
</dbReference>
<proteinExistence type="predicted"/>
<gene>
    <name evidence="10" type="ORF">OL233_06755</name>
</gene>
<evidence type="ECO:0000259" key="9">
    <source>
        <dbReference type="PROSITE" id="PS50929"/>
    </source>
</evidence>
<dbReference type="PROSITE" id="PS50929">
    <property type="entry name" value="ABC_TM1F"/>
    <property type="match status" value="1"/>
</dbReference>
<dbReference type="PROSITE" id="PS50893">
    <property type="entry name" value="ABC_TRANSPORTER_2"/>
    <property type="match status" value="1"/>
</dbReference>
<keyword evidence="5 7" id="KW-1133">Transmembrane helix</keyword>
<feature type="domain" description="ABC transporter" evidence="8">
    <location>
        <begin position="344"/>
        <end position="582"/>
    </location>
</feature>
<dbReference type="Proteomes" id="UP001147148">
    <property type="component" value="Unassembled WGS sequence"/>
</dbReference>
<dbReference type="RefSeq" id="WP_275471576.1">
    <property type="nucleotide sequence ID" value="NZ_JAPDSH010000004.1"/>
</dbReference>
<evidence type="ECO:0000313" key="11">
    <source>
        <dbReference type="Proteomes" id="UP001147148"/>
    </source>
</evidence>
<dbReference type="InterPro" id="IPR003593">
    <property type="entry name" value="AAA+_ATPase"/>
</dbReference>
<reference evidence="10" key="1">
    <citation type="submission" date="2022-10" db="EMBL/GenBank/DDBJ databases">
        <title>Vagococcus sp. isolated from poultry meat.</title>
        <authorList>
            <person name="Johansson P."/>
            <person name="Bjorkroth J."/>
        </authorList>
    </citation>
    <scope>NUCLEOTIDE SEQUENCE</scope>
    <source>
        <strain evidence="10">PNs007</strain>
    </source>
</reference>
<feature type="transmembrane region" description="Helical" evidence="7">
    <location>
        <begin position="20"/>
        <end position="45"/>
    </location>
</feature>
<feature type="transmembrane region" description="Helical" evidence="7">
    <location>
        <begin position="251"/>
        <end position="274"/>
    </location>
</feature>
<dbReference type="PANTHER" id="PTHR43394">
    <property type="entry name" value="ATP-DEPENDENT PERMEASE MDL1, MITOCHONDRIAL"/>
    <property type="match status" value="1"/>
</dbReference>
<keyword evidence="6 7" id="KW-0472">Membrane</keyword>
<evidence type="ECO:0000256" key="1">
    <source>
        <dbReference type="ARBA" id="ARBA00004651"/>
    </source>
</evidence>
<sequence>MTFSKRVSAFKYLLKYCKSISNGLFLLGTCLSLINALSPFVFLYFSAKIIMVLTNESLGIVFFLKVLIAFIMSTGALRLIQVIVTYYYNLSINQSSMISGIYFSKELSELNYESFESNDIRDEQRKIANNLQVGAIFEEIYTPFLKNGMLVVGFSLITFSVQPVILVCLIFVIIFKTKLTKTISYYQKKLKDLQATGERRLDYLFNLMSQIGYGKEVRLKSSLLILERKYDEYQSFFYKESKRIKRSLTGYYIITNLLDLVFLIIQYGYVILLFLSGRLLIGKLVVVISSMLQFFKAINDLLEAISMLAVTLKSVEEYQLFLVNNKSLVGTKYEKVTVYHSNTLTFENVSFSYENSDKYVLKDVSFSFNTDERLALVGHNGSGKTTIVKLICKLYTPSSGRILFNNHDIQTIDNENWKEIIGVIFQDFQLFSLTVWQNITLDLPREDSKIKEVLKKSGLYSKISTLPSGVDTEITKLFDKTGIELSGGENQKLAVSRMYYKEPPILLLDEPSSALDPISERLLYESWYELMSDHASLFITHRLGSILFCNRIIVLNKGQIIEEGTHDALMNKKGQYAEMYNSQASYYFGGSDE</sequence>
<dbReference type="InterPro" id="IPR039421">
    <property type="entry name" value="Type_1_exporter"/>
</dbReference>
<evidence type="ECO:0000256" key="4">
    <source>
        <dbReference type="ARBA" id="ARBA00022840"/>
    </source>
</evidence>
<comment type="caution">
    <text evidence="10">The sequence shown here is derived from an EMBL/GenBank/DDBJ whole genome shotgun (WGS) entry which is preliminary data.</text>
</comment>
<dbReference type="GO" id="GO:0005524">
    <property type="term" value="F:ATP binding"/>
    <property type="evidence" value="ECO:0007669"/>
    <property type="project" value="UniProtKB-KW"/>
</dbReference>
<dbReference type="EMBL" id="JAPDSH010000004">
    <property type="protein sequence ID" value="MDF0479990.1"/>
    <property type="molecule type" value="Genomic_DNA"/>
</dbReference>
<dbReference type="InterPro" id="IPR036640">
    <property type="entry name" value="ABC1_TM_sf"/>
</dbReference>
<keyword evidence="2 7" id="KW-0812">Transmembrane</keyword>
<feature type="transmembrane region" description="Helical" evidence="7">
    <location>
        <begin position="57"/>
        <end position="88"/>
    </location>
</feature>
<dbReference type="SMART" id="SM00382">
    <property type="entry name" value="AAA"/>
    <property type="match status" value="1"/>
</dbReference>